<reference evidence="2 3" key="1">
    <citation type="journal article" date="2019" name="Sci. Rep.">
        <title>Nanopore sequencing improves the draft genome of the human pathogenic amoeba Naegleria fowleri.</title>
        <authorList>
            <person name="Liechti N."/>
            <person name="Schurch N."/>
            <person name="Bruggmann R."/>
            <person name="Wittwer M."/>
        </authorList>
    </citation>
    <scope>NUCLEOTIDE SEQUENCE [LARGE SCALE GENOMIC DNA]</scope>
    <source>
        <strain evidence="2 3">ATCC 30894</strain>
    </source>
</reference>
<dbReference type="GeneID" id="68113917"/>
<dbReference type="SUPFAM" id="SSF52047">
    <property type="entry name" value="RNI-like"/>
    <property type="match status" value="1"/>
</dbReference>
<accession>A0A6A5BMF9</accession>
<feature type="region of interest" description="Disordered" evidence="1">
    <location>
        <begin position="1"/>
        <end position="31"/>
    </location>
</feature>
<dbReference type="PANTHER" id="PTHR13318">
    <property type="entry name" value="PARTNER OF PAIRED, ISOFORM B-RELATED"/>
    <property type="match status" value="1"/>
</dbReference>
<dbReference type="InterPro" id="IPR001611">
    <property type="entry name" value="Leu-rich_rpt"/>
</dbReference>
<evidence type="ECO:0008006" key="4">
    <source>
        <dbReference type="Google" id="ProtNLM"/>
    </source>
</evidence>
<dbReference type="GO" id="GO:0019005">
    <property type="term" value="C:SCF ubiquitin ligase complex"/>
    <property type="evidence" value="ECO:0007669"/>
    <property type="project" value="TreeGrafter"/>
</dbReference>
<dbReference type="AlphaFoldDB" id="A0A6A5BMF9"/>
<dbReference type="Proteomes" id="UP000444721">
    <property type="component" value="Unassembled WGS sequence"/>
</dbReference>
<sequence>MFACFSGHKSGSRQPSLPSSSSPKSSSSSQHLNDQLSSELLSILLSFFSLEEKLRVLRFVSKTWFTFCWVSTNKIHIDQTWNYQFVQYVIKYVVLEKALPFIEELSIGHEAVFKKEHDLTSFTTLFCEKFALKSNRLKSLLIKPAINSDEFYFICTKLPNLTHLKVNIHNCRNENTNELITEFFEESSITEPNDIQFKSNEIVLPKLKSLTIENANLSKELISKILFLILHKNLLMNFRNMGLIQSSQTDIPSTNECQMLDHLEISKSSQLDEGFEMLEKYLKFYCENELKIYGAVSEKSYKNSIPLKSLIFRYNLSIQDTGCVACSNIFKGIEILHFDKNKKPELTFGTAPKRKEESSVLITEDNGLTSILYKFKDTLKDLKLSEFAFHASGLQDDIPYNFTQVLTHLKVLKEIHLDLGSCSRSVRVQAPFLCSNLFELSNHIEKIVLNECGDVLTQEGWDTLTGMNLSSESSIYPNLHTLYIHNGKMYNVTRSLIRENAFMNLKHLTLDYCCRIESLFTNAKEPASTSTISETGEVLSVPVKKKLSALTFERCIRLKYGMEQLLAICDLKVLEQLDFIASREYTNFEWMLKLNHVKKLDLSNNVQMKDEDLRWLVNCEQLETLSLAHNKTLKGKGLQHLANTPRIWETLRELNLDWCSKLEDEGLENVSKFANMRVFNILHVKHLHRFDYLKNLTQLETLLLVRCFNIKDDNIIPVIENCPHIRILTIHGGHYGYNEFLTNKTIKAIVQHLRGIQQLTINFAAITDKGVKELTALPFLTHLNVQRCKVTDKIQKYLPHTSIIMDIDYKK</sequence>
<dbReference type="VEuPathDB" id="AmoebaDB:NfTy_074670"/>
<evidence type="ECO:0000256" key="1">
    <source>
        <dbReference type="SAM" id="MobiDB-lite"/>
    </source>
</evidence>
<protein>
    <recommendedName>
        <fullName evidence="4">F-box domain-containing protein</fullName>
    </recommendedName>
</protein>
<dbReference type="GO" id="GO:0031146">
    <property type="term" value="P:SCF-dependent proteasomal ubiquitin-dependent protein catabolic process"/>
    <property type="evidence" value="ECO:0007669"/>
    <property type="project" value="TreeGrafter"/>
</dbReference>
<dbReference type="InterPro" id="IPR032675">
    <property type="entry name" value="LRR_dom_sf"/>
</dbReference>
<name>A0A6A5BMF9_NAEFO</name>
<gene>
    <name evidence="2" type="ORF">FDP41_006699</name>
</gene>
<dbReference type="EMBL" id="VFQX01000053">
    <property type="protein sequence ID" value="KAF0974089.1"/>
    <property type="molecule type" value="Genomic_DNA"/>
</dbReference>
<dbReference type="VEuPathDB" id="AmoebaDB:FDP41_006699"/>
<dbReference type="OrthoDB" id="10257471at2759"/>
<dbReference type="Gene3D" id="3.80.10.10">
    <property type="entry name" value="Ribonuclease Inhibitor"/>
    <property type="match status" value="3"/>
</dbReference>
<dbReference type="VEuPathDB" id="AmoebaDB:NF0064420"/>
<comment type="caution">
    <text evidence="2">The sequence shown here is derived from an EMBL/GenBank/DDBJ whole genome shotgun (WGS) entry which is preliminary data.</text>
</comment>
<keyword evidence="3" id="KW-1185">Reference proteome</keyword>
<evidence type="ECO:0000313" key="3">
    <source>
        <dbReference type="Proteomes" id="UP000444721"/>
    </source>
</evidence>
<evidence type="ECO:0000313" key="2">
    <source>
        <dbReference type="EMBL" id="KAF0974089.1"/>
    </source>
</evidence>
<dbReference type="Pfam" id="PF13516">
    <property type="entry name" value="LRR_6"/>
    <property type="match status" value="2"/>
</dbReference>
<proteinExistence type="predicted"/>
<organism evidence="2 3">
    <name type="scientific">Naegleria fowleri</name>
    <name type="common">Brain eating amoeba</name>
    <dbReference type="NCBI Taxonomy" id="5763"/>
    <lineage>
        <taxon>Eukaryota</taxon>
        <taxon>Discoba</taxon>
        <taxon>Heterolobosea</taxon>
        <taxon>Tetramitia</taxon>
        <taxon>Eutetramitia</taxon>
        <taxon>Vahlkampfiidae</taxon>
        <taxon>Naegleria</taxon>
    </lineage>
</organism>
<dbReference type="InterPro" id="IPR006553">
    <property type="entry name" value="Leu-rich_rpt_Cys-con_subtyp"/>
</dbReference>
<feature type="compositionally biased region" description="Low complexity" evidence="1">
    <location>
        <begin position="12"/>
        <end position="29"/>
    </location>
</feature>
<dbReference type="SMART" id="SM00367">
    <property type="entry name" value="LRR_CC"/>
    <property type="match status" value="3"/>
</dbReference>
<dbReference type="RefSeq" id="XP_044558802.1">
    <property type="nucleotide sequence ID" value="XM_044710361.1"/>
</dbReference>